<keyword evidence="2" id="KW-0646">Protease inhibitor</keyword>
<dbReference type="InterPro" id="IPR023796">
    <property type="entry name" value="Serpin_dom"/>
</dbReference>
<dbReference type="SUPFAM" id="SSF56574">
    <property type="entry name" value="Serpins"/>
    <property type="match status" value="1"/>
</dbReference>
<comment type="caution">
    <text evidence="6">The sequence shown here is derived from an EMBL/GenBank/DDBJ whole genome shotgun (WGS) entry which is preliminary data.</text>
</comment>
<sequence length="234" mass="26148">MYLSDALIGASLILVNGIYFKGLWSRQFKTTDTKKAPFFLGEKDAVDVDMMSQTSKFLYGNFPDVGAHAVALPYKGERLSMIIIAPKEKTGLSRVEEGLKKYTPQAIFDNLYATEKVIVRLPRFKIESTMPLVPTLRKMGLSAMFTGRADFSGIPQDKEQLVVTEVIQKAFIEVNEEGSEAAAATAIRMARCAPPMCDMPTEFNADRPFIFQIVDRQTNFVLFAGRCNNPLQNK</sequence>
<evidence type="ECO:0000259" key="5">
    <source>
        <dbReference type="SMART" id="SM00093"/>
    </source>
</evidence>
<dbReference type="PANTHER" id="PTHR11461">
    <property type="entry name" value="SERINE PROTEASE INHIBITOR, SERPIN"/>
    <property type="match status" value="1"/>
</dbReference>
<dbReference type="OMA" id="HEMSLYQ"/>
<comment type="similarity">
    <text evidence="1 4">Belongs to the serpin family.</text>
</comment>
<accession>A0A226EHS1</accession>
<dbReference type="Gene3D" id="3.30.497.10">
    <property type="entry name" value="Antithrombin, subunit I, domain 2"/>
    <property type="match status" value="1"/>
</dbReference>
<dbReference type="InterPro" id="IPR023795">
    <property type="entry name" value="Serpin_CS"/>
</dbReference>
<dbReference type="InterPro" id="IPR042178">
    <property type="entry name" value="Serpin_sf_1"/>
</dbReference>
<gene>
    <name evidence="6" type="ORF">Fcan01_09460</name>
</gene>
<dbReference type="Proteomes" id="UP000198287">
    <property type="component" value="Unassembled WGS sequence"/>
</dbReference>
<evidence type="ECO:0000256" key="4">
    <source>
        <dbReference type="RuleBase" id="RU000411"/>
    </source>
</evidence>
<dbReference type="PANTHER" id="PTHR11461:SF211">
    <property type="entry name" value="GH10112P-RELATED"/>
    <property type="match status" value="1"/>
</dbReference>
<dbReference type="AlphaFoldDB" id="A0A226EHS1"/>
<dbReference type="Gene3D" id="2.30.39.10">
    <property type="entry name" value="Alpha-1-antitrypsin, domain 1"/>
    <property type="match status" value="1"/>
</dbReference>
<dbReference type="InterPro" id="IPR000215">
    <property type="entry name" value="Serpin_fam"/>
</dbReference>
<organism evidence="6 7">
    <name type="scientific">Folsomia candida</name>
    <name type="common">Springtail</name>
    <dbReference type="NCBI Taxonomy" id="158441"/>
    <lineage>
        <taxon>Eukaryota</taxon>
        <taxon>Metazoa</taxon>
        <taxon>Ecdysozoa</taxon>
        <taxon>Arthropoda</taxon>
        <taxon>Hexapoda</taxon>
        <taxon>Collembola</taxon>
        <taxon>Entomobryomorpha</taxon>
        <taxon>Isotomoidea</taxon>
        <taxon>Isotomidae</taxon>
        <taxon>Proisotominae</taxon>
        <taxon>Folsomia</taxon>
    </lineage>
</organism>
<dbReference type="GO" id="GO:0005615">
    <property type="term" value="C:extracellular space"/>
    <property type="evidence" value="ECO:0007669"/>
    <property type="project" value="InterPro"/>
</dbReference>
<proteinExistence type="inferred from homology"/>
<feature type="domain" description="Serpin" evidence="5">
    <location>
        <begin position="1"/>
        <end position="230"/>
    </location>
</feature>
<dbReference type="Pfam" id="PF00079">
    <property type="entry name" value="Serpin"/>
    <property type="match status" value="1"/>
</dbReference>
<dbReference type="EMBL" id="LNIX01000004">
    <property type="protein sequence ID" value="OXA56584.1"/>
    <property type="molecule type" value="Genomic_DNA"/>
</dbReference>
<keyword evidence="3" id="KW-0722">Serine protease inhibitor</keyword>
<evidence type="ECO:0000313" key="7">
    <source>
        <dbReference type="Proteomes" id="UP000198287"/>
    </source>
</evidence>
<keyword evidence="7" id="KW-1185">Reference proteome</keyword>
<reference evidence="6 7" key="1">
    <citation type="submission" date="2015-12" db="EMBL/GenBank/DDBJ databases">
        <title>The genome of Folsomia candida.</title>
        <authorList>
            <person name="Faddeeva A."/>
            <person name="Derks M.F."/>
            <person name="Anvar Y."/>
            <person name="Smit S."/>
            <person name="Van Straalen N."/>
            <person name="Roelofs D."/>
        </authorList>
    </citation>
    <scope>NUCLEOTIDE SEQUENCE [LARGE SCALE GENOMIC DNA]</scope>
    <source>
        <strain evidence="6 7">VU population</strain>
        <tissue evidence="6">Whole body</tissue>
    </source>
</reference>
<dbReference type="OrthoDB" id="671595at2759"/>
<evidence type="ECO:0000313" key="6">
    <source>
        <dbReference type="EMBL" id="OXA56584.1"/>
    </source>
</evidence>
<evidence type="ECO:0000256" key="1">
    <source>
        <dbReference type="ARBA" id="ARBA00009500"/>
    </source>
</evidence>
<dbReference type="InterPro" id="IPR042185">
    <property type="entry name" value="Serpin_sf_2"/>
</dbReference>
<name>A0A226EHS1_FOLCA</name>
<protein>
    <submittedName>
        <fullName evidence="6">Serpin B8</fullName>
    </submittedName>
</protein>
<dbReference type="InterPro" id="IPR036186">
    <property type="entry name" value="Serpin_sf"/>
</dbReference>
<dbReference type="GO" id="GO:0004867">
    <property type="term" value="F:serine-type endopeptidase inhibitor activity"/>
    <property type="evidence" value="ECO:0007669"/>
    <property type="project" value="UniProtKB-KW"/>
</dbReference>
<evidence type="ECO:0000256" key="3">
    <source>
        <dbReference type="ARBA" id="ARBA00022900"/>
    </source>
</evidence>
<dbReference type="PROSITE" id="PS00284">
    <property type="entry name" value="SERPIN"/>
    <property type="match status" value="1"/>
</dbReference>
<evidence type="ECO:0000256" key="2">
    <source>
        <dbReference type="ARBA" id="ARBA00022690"/>
    </source>
</evidence>
<dbReference type="SMART" id="SM00093">
    <property type="entry name" value="SERPIN"/>
    <property type="match status" value="1"/>
</dbReference>